<feature type="transmembrane region" description="Helical" evidence="2">
    <location>
        <begin position="275"/>
        <end position="296"/>
    </location>
</feature>
<dbReference type="Proteomes" id="UP000320762">
    <property type="component" value="Unassembled WGS sequence"/>
</dbReference>
<feature type="transmembrane region" description="Helical" evidence="2">
    <location>
        <begin position="127"/>
        <end position="148"/>
    </location>
</feature>
<sequence length="375" mass="40858">MAAIHTIIIVALMVELFSYGIYTTIFLQHMAAVFRRNRKRSKHVGTSMYIAIAMYCIASLHASMSIYRAVYAFCVLEDAAEQVAFLTSLSHFHLKILFATEMLQVVIADLVLLNLIYVVWGNSWWSLAGPIVLFLIALVAGIIAVARLDDSETSSIYFLISLPASLAENLLITALLAWRLRQRHRCSVRAGLVPITDNSGDRQDGGAGLESAHSTLTTGIAVPSGLSAAGSGSTGHGNDDVRGNSFPGGNSSLRGLAAFRGTAARRSRLLRISRTIVKTSAIWHVLFAVFAALAVANSQARTIAQAALATTAGMVYSLLTLRLYRLLDSEGDHPASWQWQMPTIHIRAPDEQRRSLDERRSSVTPSPTESSYNIK</sequence>
<feature type="transmembrane region" description="Helical" evidence="2">
    <location>
        <begin position="6"/>
        <end position="27"/>
    </location>
</feature>
<feature type="transmembrane region" description="Helical" evidence="2">
    <location>
        <begin position="96"/>
        <end position="120"/>
    </location>
</feature>
<name>A0A550CC57_9AGAR</name>
<protein>
    <recommendedName>
        <fullName evidence="5">Transmembrane protein</fullName>
    </recommendedName>
</protein>
<reference evidence="3 4" key="1">
    <citation type="journal article" date="2019" name="New Phytol.">
        <title>Comparative genomics reveals unique wood-decay strategies and fruiting body development in the Schizophyllaceae.</title>
        <authorList>
            <person name="Almasi E."/>
            <person name="Sahu N."/>
            <person name="Krizsan K."/>
            <person name="Balint B."/>
            <person name="Kovacs G.M."/>
            <person name="Kiss B."/>
            <person name="Cseklye J."/>
            <person name="Drula E."/>
            <person name="Henrissat B."/>
            <person name="Nagy I."/>
            <person name="Chovatia M."/>
            <person name="Adam C."/>
            <person name="LaButti K."/>
            <person name="Lipzen A."/>
            <person name="Riley R."/>
            <person name="Grigoriev I.V."/>
            <person name="Nagy L.G."/>
        </authorList>
    </citation>
    <scope>NUCLEOTIDE SEQUENCE [LARGE SCALE GENOMIC DNA]</scope>
    <source>
        <strain evidence="3 4">NL-1724</strain>
    </source>
</reference>
<dbReference type="OrthoDB" id="10514736at2759"/>
<evidence type="ECO:0000313" key="4">
    <source>
        <dbReference type="Proteomes" id="UP000320762"/>
    </source>
</evidence>
<accession>A0A550CC57</accession>
<organism evidence="3 4">
    <name type="scientific">Schizophyllum amplum</name>
    <dbReference type="NCBI Taxonomy" id="97359"/>
    <lineage>
        <taxon>Eukaryota</taxon>
        <taxon>Fungi</taxon>
        <taxon>Dikarya</taxon>
        <taxon>Basidiomycota</taxon>
        <taxon>Agaricomycotina</taxon>
        <taxon>Agaricomycetes</taxon>
        <taxon>Agaricomycetidae</taxon>
        <taxon>Agaricales</taxon>
        <taxon>Schizophyllaceae</taxon>
        <taxon>Schizophyllum</taxon>
    </lineage>
</organism>
<feature type="compositionally biased region" description="Basic and acidic residues" evidence="1">
    <location>
        <begin position="350"/>
        <end position="361"/>
    </location>
</feature>
<feature type="transmembrane region" description="Helical" evidence="2">
    <location>
        <begin position="302"/>
        <end position="321"/>
    </location>
</feature>
<dbReference type="STRING" id="97359.A0A550CC57"/>
<feature type="compositionally biased region" description="Polar residues" evidence="1">
    <location>
        <begin position="362"/>
        <end position="375"/>
    </location>
</feature>
<dbReference type="EMBL" id="VDMD01000013">
    <property type="protein sequence ID" value="TRM62377.1"/>
    <property type="molecule type" value="Genomic_DNA"/>
</dbReference>
<evidence type="ECO:0008006" key="5">
    <source>
        <dbReference type="Google" id="ProtNLM"/>
    </source>
</evidence>
<feature type="transmembrane region" description="Helical" evidence="2">
    <location>
        <begin position="48"/>
        <end position="67"/>
    </location>
</feature>
<feature type="transmembrane region" description="Helical" evidence="2">
    <location>
        <begin position="154"/>
        <end position="178"/>
    </location>
</feature>
<feature type="region of interest" description="Disordered" evidence="1">
    <location>
        <begin position="350"/>
        <end position="375"/>
    </location>
</feature>
<evidence type="ECO:0000256" key="2">
    <source>
        <dbReference type="SAM" id="Phobius"/>
    </source>
</evidence>
<dbReference type="AlphaFoldDB" id="A0A550CC57"/>
<keyword evidence="2" id="KW-1133">Transmembrane helix</keyword>
<keyword evidence="4" id="KW-1185">Reference proteome</keyword>
<evidence type="ECO:0000313" key="3">
    <source>
        <dbReference type="EMBL" id="TRM62377.1"/>
    </source>
</evidence>
<gene>
    <name evidence="3" type="ORF">BD626DRAFT_60634</name>
</gene>
<proteinExistence type="predicted"/>
<comment type="caution">
    <text evidence="3">The sequence shown here is derived from an EMBL/GenBank/DDBJ whole genome shotgun (WGS) entry which is preliminary data.</text>
</comment>
<keyword evidence="2" id="KW-0472">Membrane</keyword>
<keyword evidence="2" id="KW-0812">Transmembrane</keyword>
<evidence type="ECO:0000256" key="1">
    <source>
        <dbReference type="SAM" id="MobiDB-lite"/>
    </source>
</evidence>